<dbReference type="Gene3D" id="3.40.50.150">
    <property type="entry name" value="Vaccinia Virus protein VP39"/>
    <property type="match status" value="1"/>
</dbReference>
<reference evidence="2" key="2">
    <citation type="submission" date="2023-05" db="EMBL/GenBank/DDBJ databases">
        <authorList>
            <consortium name="Lawrence Berkeley National Laboratory"/>
            <person name="Steindorff A."/>
            <person name="Hensen N."/>
            <person name="Bonometti L."/>
            <person name="Westerberg I."/>
            <person name="Brannstrom I.O."/>
            <person name="Guillou S."/>
            <person name="Cros-Aarteil S."/>
            <person name="Calhoun S."/>
            <person name="Haridas S."/>
            <person name="Kuo A."/>
            <person name="Mondo S."/>
            <person name="Pangilinan J."/>
            <person name="Riley R."/>
            <person name="Labutti K."/>
            <person name="Andreopoulos B."/>
            <person name="Lipzen A."/>
            <person name="Chen C."/>
            <person name="Yanf M."/>
            <person name="Daum C."/>
            <person name="Ng V."/>
            <person name="Clum A."/>
            <person name="Ohm R."/>
            <person name="Martin F."/>
            <person name="Silar P."/>
            <person name="Natvig D."/>
            <person name="Lalanne C."/>
            <person name="Gautier V."/>
            <person name="Ament-Velasquez S.L."/>
            <person name="Kruys A."/>
            <person name="Hutchinson M.I."/>
            <person name="Powell A.J."/>
            <person name="Barry K."/>
            <person name="Miller A.N."/>
            <person name="Grigoriev I.V."/>
            <person name="Debuchy R."/>
            <person name="Gladieux P."/>
            <person name="Thoren M.H."/>
            <person name="Johannesson H."/>
        </authorList>
    </citation>
    <scope>NUCLEOTIDE SEQUENCE</scope>
    <source>
        <strain evidence="2">CBS 731.68</strain>
    </source>
</reference>
<dbReference type="GO" id="GO:0008168">
    <property type="term" value="F:methyltransferase activity"/>
    <property type="evidence" value="ECO:0007669"/>
    <property type="project" value="UniProtKB-KW"/>
</dbReference>
<dbReference type="GeneID" id="87831370"/>
<dbReference type="PANTHER" id="PTHR43591">
    <property type="entry name" value="METHYLTRANSFERASE"/>
    <property type="match status" value="1"/>
</dbReference>
<reference evidence="2" key="1">
    <citation type="journal article" date="2023" name="Mol. Phylogenet. Evol.">
        <title>Genome-scale phylogeny and comparative genomics of the fungal order Sordariales.</title>
        <authorList>
            <person name="Hensen N."/>
            <person name="Bonometti L."/>
            <person name="Westerberg I."/>
            <person name="Brannstrom I.O."/>
            <person name="Guillou S."/>
            <person name="Cros-Aarteil S."/>
            <person name="Calhoun S."/>
            <person name="Haridas S."/>
            <person name="Kuo A."/>
            <person name="Mondo S."/>
            <person name="Pangilinan J."/>
            <person name="Riley R."/>
            <person name="LaButti K."/>
            <person name="Andreopoulos B."/>
            <person name="Lipzen A."/>
            <person name="Chen C."/>
            <person name="Yan M."/>
            <person name="Daum C."/>
            <person name="Ng V."/>
            <person name="Clum A."/>
            <person name="Steindorff A."/>
            <person name="Ohm R.A."/>
            <person name="Martin F."/>
            <person name="Silar P."/>
            <person name="Natvig D.O."/>
            <person name="Lalanne C."/>
            <person name="Gautier V."/>
            <person name="Ament-Velasquez S.L."/>
            <person name="Kruys A."/>
            <person name="Hutchinson M.I."/>
            <person name="Powell A.J."/>
            <person name="Barry K."/>
            <person name="Miller A.N."/>
            <person name="Grigoriev I.V."/>
            <person name="Debuchy R."/>
            <person name="Gladieux P."/>
            <person name="Hiltunen Thoren M."/>
            <person name="Johannesson H."/>
        </authorList>
    </citation>
    <scope>NUCLEOTIDE SEQUENCE</scope>
    <source>
        <strain evidence="2">CBS 731.68</strain>
    </source>
</reference>
<keyword evidence="2" id="KW-0808">Transferase</keyword>
<dbReference type="SUPFAM" id="SSF53335">
    <property type="entry name" value="S-adenosyl-L-methionine-dependent methyltransferases"/>
    <property type="match status" value="1"/>
</dbReference>
<evidence type="ECO:0000313" key="3">
    <source>
        <dbReference type="Proteomes" id="UP001302602"/>
    </source>
</evidence>
<dbReference type="CDD" id="cd02440">
    <property type="entry name" value="AdoMet_MTases"/>
    <property type="match status" value="1"/>
</dbReference>
<protein>
    <submittedName>
        <fullName evidence="2">S-adenosyl-L-methionine-dependent methyltransferase</fullName>
    </submittedName>
</protein>
<dbReference type="Pfam" id="PF13489">
    <property type="entry name" value="Methyltransf_23"/>
    <property type="match status" value="1"/>
</dbReference>
<accession>A0AAN6U3M8</accession>
<name>A0AAN6U3M8_9PEZI</name>
<evidence type="ECO:0000313" key="2">
    <source>
        <dbReference type="EMBL" id="KAK4125365.1"/>
    </source>
</evidence>
<dbReference type="RefSeq" id="XP_062649136.1">
    <property type="nucleotide sequence ID" value="XM_062794601.1"/>
</dbReference>
<dbReference type="PANTHER" id="PTHR43591:SF10">
    <property type="entry name" value="ABC TRANSMEMBRANE TYPE-1 DOMAIN-CONTAINING PROTEIN-RELATED"/>
    <property type="match status" value="1"/>
</dbReference>
<gene>
    <name evidence="2" type="ORF">N657DRAFT_655389</name>
</gene>
<sequence length="327" mass="37457">MAQAVEQHIEIDSDDGASVNIEEISTFTASITSSILDYPVENGRRYHAFRAGVYCLPNDEIEQERLDLTHALMTKGIGDHLFLAPIDTDKMHRVLDIGTGTGIWAMCMGDEYPNAQVLGNDLSAIQPPWVPPNVKFEIDDVESPWVYEAPFDFIFCRYMCTCIKDWPALVHSVYDNLTPGGWAEFQDYDLQYYSEDGSLTPEKHTLQWINTLLEAARKTERDPCPGPKLEGWMRDAGFANVTHQRFRFPLGPWPRDPKLKEIGYYNLMQILGGLEAFSLRLFCHVLGWQREEVLVLLAKVRSELQDPKLHIQFDFHVAYGQKLEKKD</sequence>
<dbReference type="InterPro" id="IPR029063">
    <property type="entry name" value="SAM-dependent_MTases_sf"/>
</dbReference>
<comment type="caution">
    <text evidence="2">The sequence shown here is derived from an EMBL/GenBank/DDBJ whole genome shotgun (WGS) entry which is preliminary data.</text>
</comment>
<dbReference type="AlphaFoldDB" id="A0AAN6U3M8"/>
<keyword evidence="2" id="KW-0489">Methyltransferase</keyword>
<comment type="similarity">
    <text evidence="1">Belongs to the methyltransferase superfamily. LaeA methyltransferase family.</text>
</comment>
<dbReference type="EMBL" id="MU853226">
    <property type="protein sequence ID" value="KAK4125365.1"/>
    <property type="molecule type" value="Genomic_DNA"/>
</dbReference>
<evidence type="ECO:0000256" key="1">
    <source>
        <dbReference type="ARBA" id="ARBA00038158"/>
    </source>
</evidence>
<dbReference type="GO" id="GO:0032259">
    <property type="term" value="P:methylation"/>
    <property type="evidence" value="ECO:0007669"/>
    <property type="project" value="UniProtKB-KW"/>
</dbReference>
<keyword evidence="3" id="KW-1185">Reference proteome</keyword>
<organism evidence="2 3">
    <name type="scientific">Parathielavia appendiculata</name>
    <dbReference type="NCBI Taxonomy" id="2587402"/>
    <lineage>
        <taxon>Eukaryota</taxon>
        <taxon>Fungi</taxon>
        <taxon>Dikarya</taxon>
        <taxon>Ascomycota</taxon>
        <taxon>Pezizomycotina</taxon>
        <taxon>Sordariomycetes</taxon>
        <taxon>Sordariomycetidae</taxon>
        <taxon>Sordariales</taxon>
        <taxon>Chaetomiaceae</taxon>
        <taxon>Parathielavia</taxon>
    </lineage>
</organism>
<proteinExistence type="inferred from homology"/>
<dbReference type="Proteomes" id="UP001302602">
    <property type="component" value="Unassembled WGS sequence"/>
</dbReference>